<dbReference type="PANTHER" id="PTHR42946">
    <property type="entry name" value="PHOSPHOHEXOSE MUTASE"/>
    <property type="match status" value="1"/>
</dbReference>
<name>A0ABT2ZPZ0_9RHOB</name>
<evidence type="ECO:0000259" key="11">
    <source>
        <dbReference type="Pfam" id="PF02880"/>
    </source>
</evidence>
<evidence type="ECO:0000313" key="12">
    <source>
        <dbReference type="EMBL" id="MCV2873097.1"/>
    </source>
</evidence>
<evidence type="ECO:0000256" key="2">
    <source>
        <dbReference type="ARBA" id="ARBA00010231"/>
    </source>
</evidence>
<accession>A0ABT2ZPZ0</accession>
<evidence type="ECO:0000256" key="3">
    <source>
        <dbReference type="ARBA" id="ARBA00022553"/>
    </source>
</evidence>
<feature type="domain" description="Alpha-D-phosphohexomutase C-terminal" evidence="8">
    <location>
        <begin position="407"/>
        <end position="452"/>
    </location>
</feature>
<dbReference type="RefSeq" id="WP_263740310.1">
    <property type="nucleotide sequence ID" value="NZ_JAOWKZ010000003.1"/>
</dbReference>
<organism evidence="12 13">
    <name type="scientific">Albidovulum litorale</name>
    <dbReference type="NCBI Taxonomy" id="2984134"/>
    <lineage>
        <taxon>Bacteria</taxon>
        <taxon>Pseudomonadati</taxon>
        <taxon>Pseudomonadota</taxon>
        <taxon>Alphaproteobacteria</taxon>
        <taxon>Rhodobacterales</taxon>
        <taxon>Paracoccaceae</taxon>
        <taxon>Albidovulum</taxon>
    </lineage>
</organism>
<feature type="domain" description="Alpha-D-phosphohexomutase alpha/beta/alpha" evidence="10">
    <location>
        <begin position="146"/>
        <end position="242"/>
    </location>
</feature>
<reference evidence="12 13" key="1">
    <citation type="submission" date="2022-10" db="EMBL/GenBank/DDBJ databases">
        <title>Defluviimonas sp. nov., isolated from ocean surface sediments.</title>
        <authorList>
            <person name="He W."/>
            <person name="Wang L."/>
            <person name="Zhang D.-F."/>
        </authorList>
    </citation>
    <scope>NUCLEOTIDE SEQUENCE [LARGE SCALE GENOMIC DNA]</scope>
    <source>
        <strain evidence="12 13">WL0050</strain>
    </source>
</reference>
<evidence type="ECO:0000313" key="13">
    <source>
        <dbReference type="Proteomes" id="UP001652564"/>
    </source>
</evidence>
<dbReference type="InterPro" id="IPR005844">
    <property type="entry name" value="A-D-PHexomutase_a/b/a-I"/>
</dbReference>
<evidence type="ECO:0000256" key="7">
    <source>
        <dbReference type="RuleBase" id="RU004326"/>
    </source>
</evidence>
<dbReference type="InterPro" id="IPR016066">
    <property type="entry name" value="A-D-PHexomutase_CS"/>
</dbReference>
<dbReference type="Pfam" id="PF00408">
    <property type="entry name" value="PGM_PMM_IV"/>
    <property type="match status" value="1"/>
</dbReference>
<dbReference type="Pfam" id="PF02880">
    <property type="entry name" value="PGM_PMM_III"/>
    <property type="match status" value="1"/>
</dbReference>
<feature type="domain" description="Alpha-D-phosphohexomutase alpha/beta/alpha" evidence="9">
    <location>
        <begin position="4"/>
        <end position="127"/>
    </location>
</feature>
<comment type="caution">
    <text evidence="12">The sequence shown here is derived from an EMBL/GenBank/DDBJ whole genome shotgun (WGS) entry which is preliminary data.</text>
</comment>
<evidence type="ECO:0000259" key="9">
    <source>
        <dbReference type="Pfam" id="PF02878"/>
    </source>
</evidence>
<dbReference type="InterPro" id="IPR005843">
    <property type="entry name" value="A-D-PHexomutase_C"/>
</dbReference>
<evidence type="ECO:0000256" key="5">
    <source>
        <dbReference type="ARBA" id="ARBA00022842"/>
    </source>
</evidence>
<comment type="similarity">
    <text evidence="2 7">Belongs to the phosphohexose mutase family.</text>
</comment>
<dbReference type="InterPro" id="IPR005845">
    <property type="entry name" value="A-D-PHexomutase_a/b/a-II"/>
</dbReference>
<dbReference type="Pfam" id="PF02879">
    <property type="entry name" value="PGM_PMM_II"/>
    <property type="match status" value="1"/>
</dbReference>
<keyword evidence="5 7" id="KW-0460">Magnesium</keyword>
<keyword evidence="3" id="KW-0597">Phosphoprotein</keyword>
<keyword evidence="13" id="KW-1185">Reference proteome</keyword>
<keyword evidence="6" id="KW-0413">Isomerase</keyword>
<dbReference type="EMBL" id="JAOWKZ010000003">
    <property type="protein sequence ID" value="MCV2873097.1"/>
    <property type="molecule type" value="Genomic_DNA"/>
</dbReference>
<keyword evidence="4 7" id="KW-0479">Metal-binding</keyword>
<dbReference type="SUPFAM" id="SSF55957">
    <property type="entry name" value="Phosphoglucomutase, C-terminal domain"/>
    <property type="match status" value="1"/>
</dbReference>
<proteinExistence type="inferred from homology"/>
<dbReference type="InterPro" id="IPR016055">
    <property type="entry name" value="A-D-PHexomutase_a/b/a-I/II/III"/>
</dbReference>
<comment type="cofactor">
    <cofactor evidence="1">
        <name>Mg(2+)</name>
        <dbReference type="ChEBI" id="CHEBI:18420"/>
    </cofactor>
</comment>
<protein>
    <submittedName>
        <fullName evidence="12">Phosphomannomutase</fullName>
    </submittedName>
</protein>
<dbReference type="Pfam" id="PF02878">
    <property type="entry name" value="PGM_PMM_I"/>
    <property type="match status" value="1"/>
</dbReference>
<dbReference type="PANTHER" id="PTHR42946:SF1">
    <property type="entry name" value="PHOSPHOGLUCOMUTASE (ALPHA-D-GLUCOSE-1,6-BISPHOSPHATE-DEPENDENT)"/>
    <property type="match status" value="1"/>
</dbReference>
<dbReference type="Gene3D" id="3.40.120.10">
    <property type="entry name" value="Alpha-D-Glucose-1,6-Bisphosphate, subunit A, domain 3"/>
    <property type="match status" value="3"/>
</dbReference>
<evidence type="ECO:0000256" key="4">
    <source>
        <dbReference type="ARBA" id="ARBA00022723"/>
    </source>
</evidence>
<dbReference type="InterPro" id="IPR050060">
    <property type="entry name" value="Phosphoglucosamine_mutase"/>
</dbReference>
<sequence length="460" mass="47970">MPPKFGTSGLRGLVSDLTDGLCAGYVRAFLQVTPHSGQLMIGRDLRPSSERIAAAVAAAAAAEGLTPVDCGALPTPALALAAMEAGAPSVMVTGSHIPADRNGLKFYTANGEITKADEAAILRVYAGETDCPPVEAVEDPEAVPSYRRRYLSYLGRSALSGLRIGVYEHSSVARDLLSETLRFLGAETVSLGRSETFIPVDTEAVDTATRDMLAGWAAEHGLTAIVSTDGDADRPLMADAAGRVIPGDVLGVLTASLIGADTVVTPVSSNTMIELSGRFTRVVRTKIGSPYVIAAMQSAPKSARVAGFEANGGFLLGFAAEGRGGLIAPLATRDAFLPILLPLAECVRRSVGLADLVAALPARATASDRLTGVETEKSLALVELLSTEPEARQVFFDGNGPEAAIDKTDGLRVTFQSGNILHLRPSGNAPELRCYAEAEDTETAAELVQKTLEVAREAIG</sequence>
<dbReference type="Proteomes" id="UP001652564">
    <property type="component" value="Unassembled WGS sequence"/>
</dbReference>
<dbReference type="CDD" id="cd03088">
    <property type="entry name" value="ManB"/>
    <property type="match status" value="1"/>
</dbReference>
<dbReference type="SUPFAM" id="SSF53738">
    <property type="entry name" value="Phosphoglucomutase, first 3 domains"/>
    <property type="match status" value="3"/>
</dbReference>
<gene>
    <name evidence="12" type="ORF">OEZ71_12410</name>
</gene>
<dbReference type="PROSITE" id="PS00710">
    <property type="entry name" value="PGM_PMM"/>
    <property type="match status" value="1"/>
</dbReference>
<feature type="domain" description="Alpha-D-phosphohexomutase alpha/beta/alpha" evidence="11">
    <location>
        <begin position="260"/>
        <end position="362"/>
    </location>
</feature>
<evidence type="ECO:0000259" key="8">
    <source>
        <dbReference type="Pfam" id="PF00408"/>
    </source>
</evidence>
<evidence type="ECO:0000256" key="1">
    <source>
        <dbReference type="ARBA" id="ARBA00001946"/>
    </source>
</evidence>
<evidence type="ECO:0000259" key="10">
    <source>
        <dbReference type="Pfam" id="PF02879"/>
    </source>
</evidence>
<dbReference type="InterPro" id="IPR036900">
    <property type="entry name" value="A-D-PHexomutase_C_sf"/>
</dbReference>
<evidence type="ECO:0000256" key="6">
    <source>
        <dbReference type="ARBA" id="ARBA00023235"/>
    </source>
</evidence>
<dbReference type="Gene3D" id="3.30.310.50">
    <property type="entry name" value="Alpha-D-phosphohexomutase, C-terminal domain"/>
    <property type="match status" value="1"/>
</dbReference>
<dbReference type="InterPro" id="IPR005846">
    <property type="entry name" value="A-D-PHexomutase_a/b/a-III"/>
</dbReference>